<dbReference type="EMBL" id="SNRW01032526">
    <property type="protein sequence ID" value="KAA6356712.1"/>
    <property type="molecule type" value="Genomic_DNA"/>
</dbReference>
<feature type="non-terminal residue" evidence="2">
    <location>
        <position position="1"/>
    </location>
</feature>
<accession>A0A5J4TFS9</accession>
<name>A0A5J4TFS9_9EUKA</name>
<evidence type="ECO:0000256" key="1">
    <source>
        <dbReference type="SAM" id="MobiDB-lite"/>
    </source>
</evidence>
<evidence type="ECO:0000313" key="3">
    <source>
        <dbReference type="Proteomes" id="UP000324800"/>
    </source>
</evidence>
<dbReference type="Proteomes" id="UP000324800">
    <property type="component" value="Unassembled WGS sequence"/>
</dbReference>
<reference evidence="2 3" key="1">
    <citation type="submission" date="2019-03" db="EMBL/GenBank/DDBJ databases">
        <title>Single cell metagenomics reveals metabolic interactions within the superorganism composed of flagellate Streblomastix strix and complex community of Bacteroidetes bacteria on its surface.</title>
        <authorList>
            <person name="Treitli S.C."/>
            <person name="Kolisko M."/>
            <person name="Husnik F."/>
            <person name="Keeling P."/>
            <person name="Hampl V."/>
        </authorList>
    </citation>
    <scope>NUCLEOTIDE SEQUENCE [LARGE SCALE GENOMIC DNA]</scope>
    <source>
        <strain evidence="2">ST1C</strain>
    </source>
</reference>
<gene>
    <name evidence="2" type="ORF">EZS28_047761</name>
</gene>
<evidence type="ECO:0000313" key="2">
    <source>
        <dbReference type="EMBL" id="KAA6356712.1"/>
    </source>
</evidence>
<dbReference type="AlphaFoldDB" id="A0A5J4TFS9"/>
<sequence length="51" mass="6088">GQLQMSAGKLPYNKDRQRQRCKIRKKSSYRQKGLREISKIVEIQEILNKEL</sequence>
<organism evidence="2 3">
    <name type="scientific">Streblomastix strix</name>
    <dbReference type="NCBI Taxonomy" id="222440"/>
    <lineage>
        <taxon>Eukaryota</taxon>
        <taxon>Metamonada</taxon>
        <taxon>Preaxostyla</taxon>
        <taxon>Oxymonadida</taxon>
        <taxon>Streblomastigidae</taxon>
        <taxon>Streblomastix</taxon>
    </lineage>
</organism>
<feature type="region of interest" description="Disordered" evidence="1">
    <location>
        <begin position="1"/>
        <end position="27"/>
    </location>
</feature>
<protein>
    <submittedName>
        <fullName evidence="2">Uncharacterized protein</fullName>
    </submittedName>
</protein>
<proteinExistence type="predicted"/>
<comment type="caution">
    <text evidence="2">The sequence shown here is derived from an EMBL/GenBank/DDBJ whole genome shotgun (WGS) entry which is preliminary data.</text>
</comment>